<keyword evidence="4" id="KW-0805">Transcription regulation</keyword>
<evidence type="ECO:0000313" key="13">
    <source>
        <dbReference type="Proteomes" id="UP000027195"/>
    </source>
</evidence>
<evidence type="ECO:0000256" key="5">
    <source>
        <dbReference type="ARBA" id="ARBA00023016"/>
    </source>
</evidence>
<evidence type="ECO:0000256" key="2">
    <source>
        <dbReference type="ARBA" id="ARBA00022741"/>
    </source>
</evidence>
<dbReference type="InParanoid" id="A0A067N1I6"/>
<comment type="similarity">
    <text evidence="10">Belongs to the heat shock protein 70 family.</text>
</comment>
<evidence type="ECO:0000256" key="9">
    <source>
        <dbReference type="ARBA" id="ARBA00068399"/>
    </source>
</evidence>
<organism evidence="12 13">
    <name type="scientific">Botryobasidium botryosum (strain FD-172 SS1)</name>
    <dbReference type="NCBI Taxonomy" id="930990"/>
    <lineage>
        <taxon>Eukaryota</taxon>
        <taxon>Fungi</taxon>
        <taxon>Dikarya</taxon>
        <taxon>Basidiomycota</taxon>
        <taxon>Agaricomycotina</taxon>
        <taxon>Agaricomycetes</taxon>
        <taxon>Cantharellales</taxon>
        <taxon>Botryobasidiaceae</taxon>
        <taxon>Botryobasidium</taxon>
    </lineage>
</organism>
<keyword evidence="3 10" id="KW-0067">ATP-binding</keyword>
<dbReference type="FunFam" id="2.60.34.10:FF:000002">
    <property type="entry name" value="Heat shock 70 kDa"/>
    <property type="match status" value="1"/>
</dbReference>
<dbReference type="InterPro" id="IPR013126">
    <property type="entry name" value="Hsp_70_fam"/>
</dbReference>
<dbReference type="Proteomes" id="UP000027195">
    <property type="component" value="Unassembled WGS sequence"/>
</dbReference>
<evidence type="ECO:0000256" key="3">
    <source>
        <dbReference type="ARBA" id="ARBA00022840"/>
    </source>
</evidence>
<keyword evidence="7" id="KW-0539">Nucleus</keyword>
<keyword evidence="13" id="KW-1185">Reference proteome</keyword>
<dbReference type="Gene3D" id="2.60.34.10">
    <property type="entry name" value="Substrate Binding Domain Of DNAk, Chain A, domain 1"/>
    <property type="match status" value="1"/>
</dbReference>
<proteinExistence type="inferred from homology"/>
<dbReference type="PROSITE" id="PS00297">
    <property type="entry name" value="HSP70_1"/>
    <property type="match status" value="1"/>
</dbReference>
<gene>
    <name evidence="12" type="ORF">BOTBODRAFT_127973</name>
</gene>
<evidence type="ECO:0000256" key="4">
    <source>
        <dbReference type="ARBA" id="ARBA00023015"/>
    </source>
</evidence>
<keyword evidence="6" id="KW-0804">Transcription</keyword>
<dbReference type="SUPFAM" id="SSF53067">
    <property type="entry name" value="Actin-like ATPase domain"/>
    <property type="match status" value="2"/>
</dbReference>
<dbReference type="GO" id="GO:0140662">
    <property type="term" value="F:ATP-dependent protein folding chaperone"/>
    <property type="evidence" value="ECO:0007669"/>
    <property type="project" value="InterPro"/>
</dbReference>
<evidence type="ECO:0000256" key="6">
    <source>
        <dbReference type="ARBA" id="ARBA00023163"/>
    </source>
</evidence>
<dbReference type="InterPro" id="IPR043129">
    <property type="entry name" value="ATPase_NBD"/>
</dbReference>
<evidence type="ECO:0000256" key="11">
    <source>
        <dbReference type="SAM" id="MobiDB-lite"/>
    </source>
</evidence>
<reference evidence="13" key="1">
    <citation type="journal article" date="2014" name="Proc. Natl. Acad. Sci. U.S.A.">
        <title>Extensive sampling of basidiomycete genomes demonstrates inadequacy of the white-rot/brown-rot paradigm for wood decay fungi.</title>
        <authorList>
            <person name="Riley R."/>
            <person name="Salamov A.A."/>
            <person name="Brown D.W."/>
            <person name="Nagy L.G."/>
            <person name="Floudas D."/>
            <person name="Held B.W."/>
            <person name="Levasseur A."/>
            <person name="Lombard V."/>
            <person name="Morin E."/>
            <person name="Otillar R."/>
            <person name="Lindquist E.A."/>
            <person name="Sun H."/>
            <person name="LaButti K.M."/>
            <person name="Schmutz J."/>
            <person name="Jabbour D."/>
            <person name="Luo H."/>
            <person name="Baker S.E."/>
            <person name="Pisabarro A.G."/>
            <person name="Walton J.D."/>
            <person name="Blanchette R.A."/>
            <person name="Henrissat B."/>
            <person name="Martin F."/>
            <person name="Cullen D."/>
            <person name="Hibbett D.S."/>
            <person name="Grigoriev I.V."/>
        </authorList>
    </citation>
    <scope>NUCLEOTIDE SEQUENCE [LARGE SCALE GENOMIC DNA]</scope>
    <source>
        <strain evidence="13">FD-172 SS1</strain>
    </source>
</reference>
<dbReference type="GO" id="GO:0005634">
    <property type="term" value="C:nucleus"/>
    <property type="evidence" value="ECO:0007669"/>
    <property type="project" value="UniProtKB-SubCell"/>
</dbReference>
<dbReference type="Gene3D" id="3.30.30.30">
    <property type="match status" value="1"/>
</dbReference>
<dbReference type="Pfam" id="PF00012">
    <property type="entry name" value="HSP70"/>
    <property type="match status" value="1"/>
</dbReference>
<dbReference type="SUPFAM" id="SSF100934">
    <property type="entry name" value="Heat shock protein 70kD (HSP70), C-terminal subdomain"/>
    <property type="match status" value="1"/>
</dbReference>
<evidence type="ECO:0000256" key="7">
    <source>
        <dbReference type="ARBA" id="ARBA00023242"/>
    </source>
</evidence>
<dbReference type="HOGENOM" id="CLU_005965_3_2_1"/>
<name>A0A067N1I6_BOTB1</name>
<accession>A0A067N1I6</accession>
<protein>
    <recommendedName>
        <fullName evidence="9">Transcriptional coregulator SSA1</fullName>
    </recommendedName>
</protein>
<comment type="subcellular location">
    <subcellularLocation>
        <location evidence="1">Nucleus</location>
    </subcellularLocation>
</comment>
<dbReference type="AlphaFoldDB" id="A0A067N1I6"/>
<dbReference type="Gene3D" id="3.90.640.10">
    <property type="entry name" value="Actin, Chain A, domain 4"/>
    <property type="match status" value="1"/>
</dbReference>
<dbReference type="PANTHER" id="PTHR19375">
    <property type="entry name" value="HEAT SHOCK PROTEIN 70KDA"/>
    <property type="match status" value="1"/>
</dbReference>
<evidence type="ECO:0000256" key="1">
    <source>
        <dbReference type="ARBA" id="ARBA00004123"/>
    </source>
</evidence>
<sequence>MFPSKGIGIDLGTTYSCVGVWQNDRVEIIANDQGNRKTPSYVSFSNTERLIGDSAKNQVAMNPTNTVFNAKRLIGRKFDDSEVQADIKRWPFKVINRNNKPIIQVEFRGETKEFTAVEISSMVLSKMKETAESYLGTTVTNAVVTVPAYFNDSQRQATKDAGVIAGLNVLRIINEPTAAAIAYGLDKEIIGGRNVLVLDLGGGTTDVSLLTIDEGIFEVQATAGDTHLGGEDFTNRLVDHFVQEFKRKNREDPSTSPRALRRLHIACERAKRTLSSTAETTIEIDSLFEGIDFCSSITRARFEILCQDLFRSTLDPVEKVLRDSKIDKSSVHEIVLVGGSTRIPYVIKLVSDFFNGKELNKSINPDQAVAHGAAVQAAILTGDTSEKTQDLLLLDVAPLSTGIETPGGVFTPLIRRNTTVPTKKSEIFSTYEDNQSDWLIQVFEGERARTRDNNLLGKFELTGIPPAPRGVPQIEVTFDIDANGILNVSAWDKTSGKSNRITITNDQGRLSKEEIERMIDDAEKYKKEDEQAAARITAKNSLESYAYNLRNLTQDDRLTFDPVDKAKLNYAIKATIDWLDVSHEASKEDYERIQNELEAVANPIIQKLYGASGAAEGGGFSAGGASGGSSGSNKHEYHKDGGTYGAQPYPPSPTIMPSVQADDAFQLYDLRVEVVIPPGARIMCGAKEGDHFTLQGEMLHLPPGQGFSIYSLAAVLPLLAAKQRPTHANDWMTTDAEIACPDPNCPSRLRITRTGLRTFSHAETTVVPLPNSPGGV</sequence>
<keyword evidence="5" id="KW-0346">Stress response</keyword>
<feature type="region of interest" description="Disordered" evidence="11">
    <location>
        <begin position="623"/>
        <end position="650"/>
    </location>
</feature>
<dbReference type="EMBL" id="KL198022">
    <property type="protein sequence ID" value="KDQ18017.1"/>
    <property type="molecule type" value="Genomic_DNA"/>
</dbReference>
<dbReference type="NCBIfam" id="NF001413">
    <property type="entry name" value="PRK00290.1"/>
    <property type="match status" value="1"/>
</dbReference>
<dbReference type="FunFam" id="3.90.640.10:FF:000002">
    <property type="entry name" value="Heat shock 70 kDa"/>
    <property type="match status" value="1"/>
</dbReference>
<dbReference type="Gene3D" id="3.30.420.40">
    <property type="match status" value="2"/>
</dbReference>
<evidence type="ECO:0000256" key="8">
    <source>
        <dbReference type="ARBA" id="ARBA00062310"/>
    </source>
</evidence>
<evidence type="ECO:0000256" key="10">
    <source>
        <dbReference type="RuleBase" id="RU003322"/>
    </source>
</evidence>
<dbReference type="NCBIfam" id="TIGR04076">
    <property type="entry name" value="TIGR04076 family protein"/>
    <property type="match status" value="1"/>
</dbReference>
<dbReference type="PROSITE" id="PS01036">
    <property type="entry name" value="HSP70_3"/>
    <property type="match status" value="1"/>
</dbReference>
<dbReference type="FunFam" id="3.30.30.30:FF:000001">
    <property type="entry name" value="heat shock 70 kDa protein-like"/>
    <property type="match status" value="1"/>
</dbReference>
<dbReference type="InterPro" id="IPR029048">
    <property type="entry name" value="HSP70_C_sf"/>
</dbReference>
<dbReference type="SUPFAM" id="SSF100920">
    <property type="entry name" value="Heat shock protein 70kD (HSP70), peptide-binding domain"/>
    <property type="match status" value="1"/>
</dbReference>
<dbReference type="PROSITE" id="PS00329">
    <property type="entry name" value="HSP70_2"/>
    <property type="match status" value="1"/>
</dbReference>
<dbReference type="Gene3D" id="1.20.1270.10">
    <property type="match status" value="1"/>
</dbReference>
<dbReference type="InterPro" id="IPR023811">
    <property type="entry name" value="CHP04076"/>
</dbReference>
<dbReference type="InterPro" id="IPR029047">
    <property type="entry name" value="HSP70_peptide-bd_sf"/>
</dbReference>
<dbReference type="CDD" id="cd10233">
    <property type="entry name" value="ASKHA_NBD_HSP70_HSPA1"/>
    <property type="match status" value="1"/>
</dbReference>
<dbReference type="GO" id="GO:0005524">
    <property type="term" value="F:ATP binding"/>
    <property type="evidence" value="ECO:0007669"/>
    <property type="project" value="UniProtKB-KW"/>
</dbReference>
<dbReference type="PRINTS" id="PR00301">
    <property type="entry name" value="HEATSHOCK70"/>
</dbReference>
<dbReference type="FunCoup" id="A0A067N1I6">
    <property type="interactions" value="443"/>
</dbReference>
<evidence type="ECO:0000313" key="12">
    <source>
        <dbReference type="EMBL" id="KDQ18017.1"/>
    </source>
</evidence>
<dbReference type="FunFam" id="3.30.420.40:FF:000172">
    <property type="entry name" value="Heat shock 70 kDa protein"/>
    <property type="match status" value="1"/>
</dbReference>
<dbReference type="InterPro" id="IPR018181">
    <property type="entry name" value="Heat_shock_70_CS"/>
</dbReference>
<dbReference type="STRING" id="930990.A0A067N1I6"/>
<keyword evidence="2 10" id="KW-0547">Nucleotide-binding</keyword>
<dbReference type="FunFam" id="3.30.420.40:FF:000026">
    <property type="entry name" value="Heat shock protein 70"/>
    <property type="match status" value="1"/>
</dbReference>
<dbReference type="OrthoDB" id="2401965at2759"/>
<comment type="subunit">
    <text evidence="8">Interacts with transcription factor HSF1 on chromatin.</text>
</comment>